<dbReference type="Proteomes" id="UP001295423">
    <property type="component" value="Unassembled WGS sequence"/>
</dbReference>
<dbReference type="InterPro" id="IPR028159">
    <property type="entry name" value="RPA_interact_C_dom"/>
</dbReference>
<sequence>MPSDNEEMSSLAHRVSSLRNCRENPKAFPSSRWKENLRASCLQNARKRRRELLMKRRLRNDVSHSRSPGASAEDVLMEVLKERNTVMTPHTSDIKFEGIISASPSEELDPDYGTTKVHSDPRNMQDTFSDWDGHNLTDDDLYDILLEIEEELKVDDEMLLEEVLEEERTSLEYQVNEYEDWEYDMDEEERVVCPLCTASYLRLSPTGDICCSDNYCPMRVKPNDQSKPLLAFKNDLGRIFEEHSRNCNDQLVLRVCTNENGITLVMSCNSCDQCCQF</sequence>
<keyword evidence="3" id="KW-0862">Zinc</keyword>
<reference evidence="5" key="1">
    <citation type="submission" date="2023-08" db="EMBL/GenBank/DDBJ databases">
        <authorList>
            <person name="Audoor S."/>
            <person name="Bilcke G."/>
        </authorList>
    </citation>
    <scope>NUCLEOTIDE SEQUENCE</scope>
</reference>
<dbReference type="EMBL" id="CAKOGP040000113">
    <property type="protein sequence ID" value="CAJ1930329.1"/>
    <property type="molecule type" value="Genomic_DNA"/>
</dbReference>
<dbReference type="PANTHER" id="PTHR31742:SF1">
    <property type="entry name" value="RPA-INTERACTING PROTEIN"/>
    <property type="match status" value="1"/>
</dbReference>
<evidence type="ECO:0000256" key="1">
    <source>
        <dbReference type="ARBA" id="ARBA00022723"/>
    </source>
</evidence>
<evidence type="ECO:0000256" key="3">
    <source>
        <dbReference type="ARBA" id="ARBA00022833"/>
    </source>
</evidence>
<dbReference type="InterPro" id="IPR028156">
    <property type="entry name" value="RIP"/>
</dbReference>
<feature type="domain" description="RPA-interacting protein C-terminal" evidence="4">
    <location>
        <begin position="192"/>
        <end position="274"/>
    </location>
</feature>
<evidence type="ECO:0000313" key="5">
    <source>
        <dbReference type="EMBL" id="CAJ1930329.1"/>
    </source>
</evidence>
<keyword evidence="1" id="KW-0479">Metal-binding</keyword>
<proteinExistence type="predicted"/>
<evidence type="ECO:0000313" key="6">
    <source>
        <dbReference type="Proteomes" id="UP001295423"/>
    </source>
</evidence>
<organism evidence="5 6">
    <name type="scientific">Cylindrotheca closterium</name>
    <dbReference type="NCBI Taxonomy" id="2856"/>
    <lineage>
        <taxon>Eukaryota</taxon>
        <taxon>Sar</taxon>
        <taxon>Stramenopiles</taxon>
        <taxon>Ochrophyta</taxon>
        <taxon>Bacillariophyta</taxon>
        <taxon>Bacillariophyceae</taxon>
        <taxon>Bacillariophycidae</taxon>
        <taxon>Bacillariales</taxon>
        <taxon>Bacillariaceae</taxon>
        <taxon>Cylindrotheca</taxon>
    </lineage>
</organism>
<dbReference type="GO" id="GO:0006606">
    <property type="term" value="P:protein import into nucleus"/>
    <property type="evidence" value="ECO:0007669"/>
    <property type="project" value="TreeGrafter"/>
</dbReference>
<gene>
    <name evidence="5" type="ORF">CYCCA115_LOCUS1904</name>
</gene>
<dbReference type="GO" id="GO:0008270">
    <property type="term" value="F:zinc ion binding"/>
    <property type="evidence" value="ECO:0007669"/>
    <property type="project" value="UniProtKB-KW"/>
</dbReference>
<name>A0AAD2CDV1_9STRA</name>
<evidence type="ECO:0000256" key="2">
    <source>
        <dbReference type="ARBA" id="ARBA00022771"/>
    </source>
</evidence>
<dbReference type="PANTHER" id="PTHR31742">
    <property type="entry name" value="RPA-INTERACTING PROTEIN RPAIN"/>
    <property type="match status" value="1"/>
</dbReference>
<evidence type="ECO:0000259" key="4">
    <source>
        <dbReference type="Pfam" id="PF14768"/>
    </source>
</evidence>
<keyword evidence="2" id="KW-0863">Zinc-finger</keyword>
<dbReference type="GO" id="GO:0005634">
    <property type="term" value="C:nucleus"/>
    <property type="evidence" value="ECO:0007669"/>
    <property type="project" value="TreeGrafter"/>
</dbReference>
<comment type="caution">
    <text evidence="5">The sequence shown here is derived from an EMBL/GenBank/DDBJ whole genome shotgun (WGS) entry which is preliminary data.</text>
</comment>
<protein>
    <recommendedName>
        <fullName evidence="4">RPA-interacting protein C-terminal domain-containing protein</fullName>
    </recommendedName>
</protein>
<dbReference type="AlphaFoldDB" id="A0AAD2CDV1"/>
<accession>A0AAD2CDV1</accession>
<keyword evidence="6" id="KW-1185">Reference proteome</keyword>
<dbReference type="Pfam" id="PF14768">
    <property type="entry name" value="RPA_interact_C"/>
    <property type="match status" value="1"/>
</dbReference>